<sequence>MPAFAKAVNATDVRWNYLNATGTRGAFQNWDGEAIAF</sequence>
<evidence type="ECO:0000313" key="1">
    <source>
        <dbReference type="EMBL" id="MDQ0100635.1"/>
    </source>
</evidence>
<name>A0ABT9TGT9_PAENI</name>
<gene>
    <name evidence="1" type="ORF">J2T10_000254</name>
</gene>
<reference evidence="1 2" key="1">
    <citation type="submission" date="2023-07" db="EMBL/GenBank/DDBJ databases">
        <title>Sorghum-associated microbial communities from plants grown in Nebraska, USA.</title>
        <authorList>
            <person name="Schachtman D."/>
        </authorList>
    </citation>
    <scope>NUCLEOTIDE SEQUENCE [LARGE SCALE GENOMIC DNA]</scope>
    <source>
        <strain evidence="1 2">CC523</strain>
    </source>
</reference>
<dbReference type="Proteomes" id="UP001244563">
    <property type="component" value="Unassembled WGS sequence"/>
</dbReference>
<accession>A0ABT9TGT9</accession>
<keyword evidence="2" id="KW-1185">Reference proteome</keyword>
<protein>
    <submittedName>
        <fullName evidence="1">Uncharacterized protein</fullName>
    </submittedName>
</protein>
<comment type="caution">
    <text evidence="1">The sequence shown here is derived from an EMBL/GenBank/DDBJ whole genome shotgun (WGS) entry which is preliminary data.</text>
</comment>
<dbReference type="EMBL" id="JAUSSW010000001">
    <property type="protein sequence ID" value="MDQ0100635.1"/>
    <property type="molecule type" value="Genomic_DNA"/>
</dbReference>
<proteinExistence type="predicted"/>
<organism evidence="1 2">
    <name type="scientific">Paenarthrobacter nicotinovorans</name>
    <name type="common">Arthrobacter nicotinovorans</name>
    <dbReference type="NCBI Taxonomy" id="29320"/>
    <lineage>
        <taxon>Bacteria</taxon>
        <taxon>Bacillati</taxon>
        <taxon>Actinomycetota</taxon>
        <taxon>Actinomycetes</taxon>
        <taxon>Micrococcales</taxon>
        <taxon>Micrococcaceae</taxon>
        <taxon>Paenarthrobacter</taxon>
    </lineage>
</organism>
<evidence type="ECO:0000313" key="2">
    <source>
        <dbReference type="Proteomes" id="UP001244563"/>
    </source>
</evidence>